<evidence type="ECO:0000313" key="7">
    <source>
        <dbReference type="EMBL" id="MED6144571.1"/>
    </source>
</evidence>
<dbReference type="EMBL" id="JASCZI010090669">
    <property type="protein sequence ID" value="MED6144571.1"/>
    <property type="molecule type" value="Genomic_DNA"/>
</dbReference>
<feature type="domain" description="Ubiquitin-like protease family profile" evidence="6">
    <location>
        <begin position="351"/>
        <end position="450"/>
    </location>
</feature>
<protein>
    <recommendedName>
        <fullName evidence="6">Ubiquitin-like protease family profile domain-containing protein</fullName>
    </recommendedName>
</protein>
<feature type="compositionally biased region" description="Polar residues" evidence="5">
    <location>
        <begin position="206"/>
        <end position="215"/>
    </location>
</feature>
<dbReference type="InterPro" id="IPR003653">
    <property type="entry name" value="Peptidase_C48_C"/>
</dbReference>
<evidence type="ECO:0000256" key="2">
    <source>
        <dbReference type="ARBA" id="ARBA00022670"/>
    </source>
</evidence>
<name>A0ABU6T7A0_9FABA</name>
<reference evidence="7 8" key="1">
    <citation type="journal article" date="2023" name="Plants (Basel)">
        <title>Bridging the Gap: Combining Genomics and Transcriptomics Approaches to Understand Stylosanthes scabra, an Orphan Legume from the Brazilian Caatinga.</title>
        <authorList>
            <person name="Ferreira-Neto J.R.C."/>
            <person name="da Silva M.D."/>
            <person name="Binneck E."/>
            <person name="de Melo N.F."/>
            <person name="da Silva R.H."/>
            <person name="de Melo A.L.T.M."/>
            <person name="Pandolfi V."/>
            <person name="Bustamante F.O."/>
            <person name="Brasileiro-Vidal A.C."/>
            <person name="Benko-Iseppon A.M."/>
        </authorList>
    </citation>
    <scope>NUCLEOTIDE SEQUENCE [LARGE SCALE GENOMIC DNA]</scope>
    <source>
        <tissue evidence="7">Leaves</tissue>
    </source>
</reference>
<keyword evidence="3" id="KW-0378">Hydrolase</keyword>
<dbReference type="Proteomes" id="UP001341840">
    <property type="component" value="Unassembled WGS sequence"/>
</dbReference>
<keyword evidence="2" id="KW-0645">Protease</keyword>
<keyword evidence="8" id="KW-1185">Reference proteome</keyword>
<evidence type="ECO:0000256" key="4">
    <source>
        <dbReference type="SAM" id="Coils"/>
    </source>
</evidence>
<comment type="similarity">
    <text evidence="1">Belongs to the peptidase C48 family.</text>
</comment>
<feature type="region of interest" description="Disordered" evidence="5">
    <location>
        <begin position="205"/>
        <end position="226"/>
    </location>
</feature>
<sequence>MEQPDAIEVNSLDETSLGDDVLNTDARRLHKYSFERGVEPQSDRNTEDATNQSFNDMLLDLLRQILNTLQGLQNRQLSVEQEASIIRKEVQNIQLSIERIEQALVNFRSLPAKEIIGCTPRSMDMEINKDLSVGNEMSSNTMKKRMHPERLYDQDNDVLTNLFDDEDKQEGSDKSNKPNANVSTLQASQASAKMAADFFHKFRAQSMPSQSSRYPTPSGPRVKIPTSAHKSVANGHVTRQTEKSGPKVPTARGMNIGINQHGKISMQKHQLDVCGYVYENKNDPGEIIVEIGKITATRGDLACLANGDGTDGIEGFPLSRRAIIKDNMEDAANEVPVDKLLANYAEDYMNACKQLKYIYIPIKEYSKQHWYLAVACLAESEVYYFDSNMCALEKIFISKYFKTIQFDHPTNLGEWDILDAAGVPNRGHSRDSVIWVMQWMEMGSKFTSVTLGHLNEERVRLNSALELLTENCNSKRQELLVRAEQWRKLSYGQT</sequence>
<feature type="region of interest" description="Disordered" evidence="5">
    <location>
        <begin position="166"/>
        <end position="187"/>
    </location>
</feature>
<dbReference type="Gene3D" id="3.40.395.10">
    <property type="entry name" value="Adenoviral Proteinase, Chain A"/>
    <property type="match status" value="1"/>
</dbReference>
<evidence type="ECO:0000256" key="1">
    <source>
        <dbReference type="ARBA" id="ARBA00005234"/>
    </source>
</evidence>
<dbReference type="Pfam" id="PF02902">
    <property type="entry name" value="Peptidase_C48"/>
    <property type="match status" value="1"/>
</dbReference>
<feature type="compositionally biased region" description="Polar residues" evidence="5">
    <location>
        <begin position="177"/>
        <end position="187"/>
    </location>
</feature>
<evidence type="ECO:0000256" key="5">
    <source>
        <dbReference type="SAM" id="MobiDB-lite"/>
    </source>
</evidence>
<dbReference type="InterPro" id="IPR038765">
    <property type="entry name" value="Papain-like_cys_pep_sf"/>
</dbReference>
<proteinExistence type="inferred from homology"/>
<feature type="region of interest" description="Disordered" evidence="5">
    <location>
        <begin position="234"/>
        <end position="253"/>
    </location>
</feature>
<evidence type="ECO:0000259" key="6">
    <source>
        <dbReference type="Pfam" id="PF02902"/>
    </source>
</evidence>
<comment type="caution">
    <text evidence="7">The sequence shown here is derived from an EMBL/GenBank/DDBJ whole genome shotgun (WGS) entry which is preliminary data.</text>
</comment>
<gene>
    <name evidence="7" type="ORF">PIB30_016843</name>
</gene>
<evidence type="ECO:0000313" key="8">
    <source>
        <dbReference type="Proteomes" id="UP001341840"/>
    </source>
</evidence>
<feature type="coiled-coil region" evidence="4">
    <location>
        <begin position="451"/>
        <end position="478"/>
    </location>
</feature>
<evidence type="ECO:0000256" key="3">
    <source>
        <dbReference type="ARBA" id="ARBA00022801"/>
    </source>
</evidence>
<organism evidence="7 8">
    <name type="scientific">Stylosanthes scabra</name>
    <dbReference type="NCBI Taxonomy" id="79078"/>
    <lineage>
        <taxon>Eukaryota</taxon>
        <taxon>Viridiplantae</taxon>
        <taxon>Streptophyta</taxon>
        <taxon>Embryophyta</taxon>
        <taxon>Tracheophyta</taxon>
        <taxon>Spermatophyta</taxon>
        <taxon>Magnoliopsida</taxon>
        <taxon>eudicotyledons</taxon>
        <taxon>Gunneridae</taxon>
        <taxon>Pentapetalae</taxon>
        <taxon>rosids</taxon>
        <taxon>fabids</taxon>
        <taxon>Fabales</taxon>
        <taxon>Fabaceae</taxon>
        <taxon>Papilionoideae</taxon>
        <taxon>50 kb inversion clade</taxon>
        <taxon>dalbergioids sensu lato</taxon>
        <taxon>Dalbergieae</taxon>
        <taxon>Pterocarpus clade</taxon>
        <taxon>Stylosanthes</taxon>
    </lineage>
</organism>
<accession>A0ABU6T7A0</accession>
<keyword evidence="4" id="KW-0175">Coiled coil</keyword>
<dbReference type="SUPFAM" id="SSF54001">
    <property type="entry name" value="Cysteine proteinases"/>
    <property type="match status" value="1"/>
</dbReference>